<dbReference type="RefSeq" id="WP_072858330.1">
    <property type="nucleotide sequence ID" value="NZ_FQUE01000010.1"/>
</dbReference>
<accession>A0A1M5DIA3</accession>
<proteinExistence type="predicted"/>
<dbReference type="OrthoDB" id="7595282at2"/>
<protein>
    <submittedName>
        <fullName evidence="2">TniQ protein</fullName>
    </submittedName>
</protein>
<sequence>MLSALVLRTEPKPRETFYSFVGRLAAVNGVSLHDFVTDFGLRKNGFFKLDSDVVQAIAQLADLKPSQIDEMVSWTGRPLEGVRMAYRGEQIVTRAIRNPEVRGCPDCLRQDVEGASQPVAAMAMRGQWLLRHCHVCLLHRKLLVPIWSTTHPSVRDDIQANLSELSSSIIGGEFAGTVVAPSAFDMWLDRRLEMMTDDTWLGRHPLHVIATMCDLVGRLIAYEAGAAGRGGDGIDLHRIYAAGFDCMIGGQVALEQLLERRLNDRAPTDGPQKVFYPLYRKLGAVLTYDPGFHHFRDLIRERVLDTWPMATGEIVMGTEVLKRKLHSIASLSQETGEDSGTLRRRLAAKQIIDPGDDRPDAQITFPVLAYDRFATDLSELVFQADVREAMGATEPQFDGLVAEGLIAPRVAGQNLRRIWSMDDGLAILARLQPTALSIAPGEDGWVQLQDAARQFRAPLSKIFDAVGKGRLVVGKVTGREGYGAIHVRADEIVAMFRNPQHVGLAPSAFGVSVGVKTGGAIQLLIDQGYMTVTELTDARTGVIHQRVLEPDATSFHTRFLTVRTTAAETGISSWKLSGLLRSRGVIPFETPRGPVLGVFDRHEVWAAVHEEMPSHGQIR</sequence>
<feature type="domain" description="TniQ" evidence="1">
    <location>
        <begin position="7"/>
        <end position="143"/>
    </location>
</feature>
<evidence type="ECO:0000313" key="3">
    <source>
        <dbReference type="Proteomes" id="UP000183987"/>
    </source>
</evidence>
<dbReference type="Proteomes" id="UP000183987">
    <property type="component" value="Unassembled WGS sequence"/>
</dbReference>
<dbReference type="AlphaFoldDB" id="A0A1M5DIA3"/>
<evidence type="ECO:0000313" key="2">
    <source>
        <dbReference type="EMBL" id="SHF66720.1"/>
    </source>
</evidence>
<evidence type="ECO:0000259" key="1">
    <source>
        <dbReference type="Pfam" id="PF06527"/>
    </source>
</evidence>
<dbReference type="STRING" id="366533.SAMN05444339_1103"/>
<organism evidence="2 3">
    <name type="scientific">Loktanella atrilutea</name>
    <dbReference type="NCBI Taxonomy" id="366533"/>
    <lineage>
        <taxon>Bacteria</taxon>
        <taxon>Pseudomonadati</taxon>
        <taxon>Pseudomonadota</taxon>
        <taxon>Alphaproteobacteria</taxon>
        <taxon>Rhodobacterales</taxon>
        <taxon>Roseobacteraceae</taxon>
        <taxon>Loktanella</taxon>
    </lineage>
</organism>
<dbReference type="Pfam" id="PF06527">
    <property type="entry name" value="TniQ"/>
    <property type="match status" value="1"/>
</dbReference>
<dbReference type="InterPro" id="IPR009492">
    <property type="entry name" value="TniQ"/>
</dbReference>
<reference evidence="3" key="1">
    <citation type="submission" date="2016-11" db="EMBL/GenBank/DDBJ databases">
        <authorList>
            <person name="Varghese N."/>
            <person name="Submissions S."/>
        </authorList>
    </citation>
    <scope>NUCLEOTIDE SEQUENCE [LARGE SCALE GENOMIC DNA]</scope>
    <source>
        <strain evidence="3">DSM 29326</strain>
    </source>
</reference>
<name>A0A1M5DIA3_LOKAT</name>
<keyword evidence="3" id="KW-1185">Reference proteome</keyword>
<dbReference type="EMBL" id="FQUE01000010">
    <property type="protein sequence ID" value="SHF66720.1"/>
    <property type="molecule type" value="Genomic_DNA"/>
</dbReference>
<gene>
    <name evidence="2" type="ORF">SAMN05444339_1103</name>
</gene>